<comment type="similarity">
    <text evidence="1">Belongs to the UPF0065 (bug) family.</text>
</comment>
<dbReference type="PANTHER" id="PTHR42928:SF5">
    <property type="entry name" value="BLR1237 PROTEIN"/>
    <property type="match status" value="1"/>
</dbReference>
<name>A0AAU8A4X6_9BURK</name>
<dbReference type="EMBL" id="CP099959">
    <property type="protein sequence ID" value="XCC58569.1"/>
    <property type="molecule type" value="Genomic_DNA"/>
</dbReference>
<evidence type="ECO:0000256" key="2">
    <source>
        <dbReference type="SAM" id="SignalP"/>
    </source>
</evidence>
<dbReference type="RefSeq" id="WP_353439836.1">
    <property type="nucleotide sequence ID" value="NZ_CP099959.1"/>
</dbReference>
<proteinExistence type="inferred from homology"/>
<dbReference type="PIRSF" id="PIRSF017082">
    <property type="entry name" value="YflP"/>
    <property type="match status" value="1"/>
</dbReference>
<accession>A0AAU8A4X6</accession>
<dbReference type="CDD" id="cd07012">
    <property type="entry name" value="PBP2_Bug_TTT"/>
    <property type="match status" value="1"/>
</dbReference>
<dbReference type="SUPFAM" id="SSF53850">
    <property type="entry name" value="Periplasmic binding protein-like II"/>
    <property type="match status" value="1"/>
</dbReference>
<feature type="signal peptide" evidence="2">
    <location>
        <begin position="1"/>
        <end position="28"/>
    </location>
</feature>
<evidence type="ECO:0000256" key="1">
    <source>
        <dbReference type="ARBA" id="ARBA00006987"/>
    </source>
</evidence>
<dbReference type="Gene3D" id="3.40.190.150">
    <property type="entry name" value="Bordetella uptake gene, domain 1"/>
    <property type="match status" value="1"/>
</dbReference>
<keyword evidence="2" id="KW-0732">Signal</keyword>
<gene>
    <name evidence="3" type="ORF">NKE59_04625</name>
</gene>
<feature type="chain" id="PRO_5043773025" evidence="2">
    <location>
        <begin position="29"/>
        <end position="330"/>
    </location>
</feature>
<dbReference type="AlphaFoldDB" id="A0AAU8A4X6"/>
<dbReference type="Pfam" id="PF03401">
    <property type="entry name" value="TctC"/>
    <property type="match status" value="1"/>
</dbReference>
<organism evidence="3">
    <name type="scientific">Polynucleobacter sp. UK-FUSCHL-C3</name>
    <dbReference type="NCBI Taxonomy" id="2955208"/>
    <lineage>
        <taxon>Bacteria</taxon>
        <taxon>Pseudomonadati</taxon>
        <taxon>Pseudomonadota</taxon>
        <taxon>Betaproteobacteria</taxon>
        <taxon>Burkholderiales</taxon>
        <taxon>Burkholderiaceae</taxon>
        <taxon>Polynucleobacter</taxon>
    </lineage>
</organism>
<reference evidence="3" key="1">
    <citation type="submission" date="2022-06" db="EMBL/GenBank/DDBJ databases">
        <title>New Polynucleobacter species.</title>
        <authorList>
            <person name="Hahn M.W."/>
        </authorList>
    </citation>
    <scope>NUCLEOTIDE SEQUENCE</scope>
    <source>
        <strain evidence="3">UK-FUSCHL-C3</strain>
    </source>
</reference>
<dbReference type="PANTHER" id="PTHR42928">
    <property type="entry name" value="TRICARBOXYLATE-BINDING PROTEIN"/>
    <property type="match status" value="1"/>
</dbReference>
<dbReference type="InterPro" id="IPR042100">
    <property type="entry name" value="Bug_dom1"/>
</dbReference>
<dbReference type="InterPro" id="IPR005064">
    <property type="entry name" value="BUG"/>
</dbReference>
<protein>
    <submittedName>
        <fullName evidence="3">Tripartite tricarboxylate transporter substrate binding protein</fullName>
    </submittedName>
</protein>
<dbReference type="Gene3D" id="3.40.190.10">
    <property type="entry name" value="Periplasmic binding protein-like II"/>
    <property type="match status" value="1"/>
</dbReference>
<sequence>MFLSKRLIAKSVITGALIAALGTGTAFAQSYPNKTITLVAPYAVGGDSDFSGRNLSVVASKLIGQSVIVTNIVGASGTIGSQRVRTAAPDGYTLLVSRGGSQAITPALDSSTPYKWNDFTFISLLDFNPVVCVVKPDAPYKTMKDLIDAIRANPGKLNYATAGPGTTQHLAVEVILSQLGLPSTAAMMIPYKGGGEATTALLGGQVQFICNNLTTMVGQIKGGAMRALVTSTPNRLKEFPDVPTAKEMGIGNLEQVMGWSGLYGPPGLPAEVVTKWQAVLKEVAKDPNWLRGNDTVGAIPAIRSPQDTEKFAKEQFDLYSKLGTQLNLKK</sequence>
<evidence type="ECO:0000313" key="3">
    <source>
        <dbReference type="EMBL" id="XCC58569.1"/>
    </source>
</evidence>